<dbReference type="GO" id="GO:0016874">
    <property type="term" value="F:ligase activity"/>
    <property type="evidence" value="ECO:0007669"/>
    <property type="project" value="UniProtKB-KW"/>
</dbReference>
<dbReference type="PANTHER" id="PTHR11365">
    <property type="entry name" value="5-OXOPROLINASE RELATED"/>
    <property type="match status" value="1"/>
</dbReference>
<evidence type="ECO:0000259" key="1">
    <source>
        <dbReference type="Pfam" id="PF01968"/>
    </source>
</evidence>
<dbReference type="InterPro" id="IPR049517">
    <property type="entry name" value="ACX-like_C"/>
</dbReference>
<feature type="domain" description="Acetophenone carboxylase-like C-terminal" evidence="3">
    <location>
        <begin position="490"/>
        <end position="651"/>
    </location>
</feature>
<accession>A0A1E3XE78</accession>
<evidence type="ECO:0000259" key="3">
    <source>
        <dbReference type="Pfam" id="PF19278"/>
    </source>
</evidence>
<dbReference type="EC" id="6.4.1.8" evidence="4"/>
<proteinExistence type="predicted"/>
<dbReference type="InterPro" id="IPR008040">
    <property type="entry name" value="Hydant_A_N"/>
</dbReference>
<dbReference type="GO" id="GO:0006749">
    <property type="term" value="P:glutathione metabolic process"/>
    <property type="evidence" value="ECO:0007669"/>
    <property type="project" value="TreeGrafter"/>
</dbReference>
<dbReference type="InterPro" id="IPR045079">
    <property type="entry name" value="Oxoprolinase-like"/>
</dbReference>
<protein>
    <submittedName>
        <fullName evidence="4">Acetophenone carboxylase gamma subunit</fullName>
        <ecNumber evidence="4">6.4.1.8</ecNumber>
    </submittedName>
</protein>
<evidence type="ECO:0000259" key="2">
    <source>
        <dbReference type="Pfam" id="PF05378"/>
    </source>
</evidence>
<dbReference type="AlphaFoldDB" id="A0A1E3XE78"/>
<comment type="caution">
    <text evidence="4">The sequence shown here is derived from an EMBL/GenBank/DDBJ whole genome shotgun (WGS) entry which is preliminary data.</text>
</comment>
<feature type="domain" description="Hydantoinase A/oxoprolinase" evidence="1">
    <location>
        <begin position="196"/>
        <end position="476"/>
    </location>
</feature>
<dbReference type="Pfam" id="PF05378">
    <property type="entry name" value="Hydant_A_N"/>
    <property type="match status" value="1"/>
</dbReference>
<organism evidence="4 5">
    <name type="scientific">Candidatus Scalindua rubra</name>
    <dbReference type="NCBI Taxonomy" id="1872076"/>
    <lineage>
        <taxon>Bacteria</taxon>
        <taxon>Pseudomonadati</taxon>
        <taxon>Planctomycetota</taxon>
        <taxon>Candidatus Brocadiia</taxon>
        <taxon>Candidatus Brocadiales</taxon>
        <taxon>Candidatus Scalinduaceae</taxon>
        <taxon>Candidatus Scalindua</taxon>
    </lineage>
</organism>
<sequence length="659" mass="72989">MIVLGVDIGGTFTDFVFYDGKELKINKVISTPHNPAEAVFNGINGIKSLKVSKEHTSIVHGSTVATNALLERKGAKTALITTKGYEDVIEIGRQTRNTLYDLFVCRESPLVPEELRWGVLERVTAMGKVLDRIKKSDLRKMRTILRKKRVEAAAICFLFSYKNPANEEAVMKEMKQLGIHVSASHKILPEYREYERFSTTVVNAYVSPVMSKYITSLEEGLGTNNIRIMQSNGGSISLRSAKERSVNCILSGPAGGVIGASRIAKLAGIKKIVSFDMGGTSTDASLCDGDLRLATHTIISGMPIKIPVVDINTVGAGGGSIAYIDPGGALRVGPLSAGADPGPVCYGKGKELTVTDANLFLGRIIAEHFLGGRMKLKIDRVSKYMELFAKKLKMNPVKVAEGIIDVANANMERAIKVISIEKGFDIRDFTLVSFGGAGGLHACELASCLSMRRVIVPKNAGVLSALGMTVANIAKDYSRSVLLRVKKNGYEKLIDLFKPLISQGVKEIIGEGIRRNRVEIENCVDMRYVGQSHELTLQFKKSFIEDFHNLHKKTFGYANRDYEVEVVNIRVRVTGKTKKPSLRKKPKVPSMKNQKIVKKVKCFFRGRWLKVDVYDRNRVQTSSRIKGHALIFEDYSTIFVLPEYVCNIDEYENLIIEKR</sequence>
<dbReference type="PATRIC" id="fig|1872076.5.peg.1054"/>
<dbReference type="GO" id="GO:0005829">
    <property type="term" value="C:cytosol"/>
    <property type="evidence" value="ECO:0007669"/>
    <property type="project" value="TreeGrafter"/>
</dbReference>
<gene>
    <name evidence="4" type="primary">apc3</name>
    <name evidence="4" type="ORF">SCARUB_00909</name>
</gene>
<dbReference type="Pfam" id="PF01968">
    <property type="entry name" value="Hydantoinase_A"/>
    <property type="match status" value="1"/>
</dbReference>
<dbReference type="GO" id="GO:0017168">
    <property type="term" value="F:5-oxoprolinase (ATP-hydrolyzing) activity"/>
    <property type="evidence" value="ECO:0007669"/>
    <property type="project" value="TreeGrafter"/>
</dbReference>
<dbReference type="Proteomes" id="UP000094056">
    <property type="component" value="Unassembled WGS sequence"/>
</dbReference>
<dbReference type="EMBL" id="MAYW01000016">
    <property type="protein sequence ID" value="ODS33936.1"/>
    <property type="molecule type" value="Genomic_DNA"/>
</dbReference>
<dbReference type="Pfam" id="PF19278">
    <property type="entry name" value="Hydant_A_C"/>
    <property type="match status" value="1"/>
</dbReference>
<dbReference type="InterPro" id="IPR002821">
    <property type="entry name" value="Hydantoinase_A"/>
</dbReference>
<name>A0A1E3XE78_9BACT</name>
<feature type="domain" description="Hydantoinase/oxoprolinase N-terminal" evidence="2">
    <location>
        <begin position="4"/>
        <end position="176"/>
    </location>
</feature>
<dbReference type="PANTHER" id="PTHR11365:SF23">
    <property type="entry name" value="HYPOTHETICAL 5-OXOPROLINASE (EUROFUNG)-RELATED"/>
    <property type="match status" value="1"/>
</dbReference>
<keyword evidence="4" id="KW-0436">Ligase</keyword>
<reference evidence="4 5" key="1">
    <citation type="submission" date="2016-07" db="EMBL/GenBank/DDBJ databases">
        <title>Draft genome of Scalindua rubra, obtained from a brine-seawater interface in the Red Sea, sheds light on salt adaptation in anammox bacteria.</title>
        <authorList>
            <person name="Speth D.R."/>
            <person name="Lagkouvardos I."/>
            <person name="Wang Y."/>
            <person name="Qian P.-Y."/>
            <person name="Dutilh B.E."/>
            <person name="Jetten M.S."/>
        </authorList>
    </citation>
    <scope>NUCLEOTIDE SEQUENCE [LARGE SCALE GENOMIC DNA]</scope>
    <source>
        <strain evidence="4">BSI-1</strain>
    </source>
</reference>
<evidence type="ECO:0000313" key="4">
    <source>
        <dbReference type="EMBL" id="ODS33936.1"/>
    </source>
</evidence>
<evidence type="ECO:0000313" key="5">
    <source>
        <dbReference type="Proteomes" id="UP000094056"/>
    </source>
</evidence>